<dbReference type="Proteomes" id="UP000053593">
    <property type="component" value="Unassembled WGS sequence"/>
</dbReference>
<protein>
    <submittedName>
        <fullName evidence="1">Unplaced genomic scaffold GYMLUscaffold_50, whole genome shotgun sequence</fullName>
    </submittedName>
</protein>
<dbReference type="EMBL" id="KN834798">
    <property type="protein sequence ID" value="KIK56398.1"/>
    <property type="molecule type" value="Genomic_DNA"/>
</dbReference>
<dbReference type="AlphaFoldDB" id="A0A0D0CMF8"/>
<name>A0A0D0CMF8_9AGAR</name>
<accession>A0A0D0CMF8</accession>
<dbReference type="HOGENOM" id="CLU_2776176_0_0_1"/>
<proteinExistence type="predicted"/>
<organism evidence="1 2">
    <name type="scientific">Collybiopsis luxurians FD-317 M1</name>
    <dbReference type="NCBI Taxonomy" id="944289"/>
    <lineage>
        <taxon>Eukaryota</taxon>
        <taxon>Fungi</taxon>
        <taxon>Dikarya</taxon>
        <taxon>Basidiomycota</taxon>
        <taxon>Agaricomycotina</taxon>
        <taxon>Agaricomycetes</taxon>
        <taxon>Agaricomycetidae</taxon>
        <taxon>Agaricales</taxon>
        <taxon>Marasmiineae</taxon>
        <taxon>Omphalotaceae</taxon>
        <taxon>Collybiopsis</taxon>
        <taxon>Collybiopsis luxurians</taxon>
    </lineage>
</organism>
<evidence type="ECO:0000313" key="2">
    <source>
        <dbReference type="Proteomes" id="UP000053593"/>
    </source>
</evidence>
<reference evidence="1 2" key="1">
    <citation type="submission" date="2014-04" db="EMBL/GenBank/DDBJ databases">
        <title>Evolutionary Origins and Diversification of the Mycorrhizal Mutualists.</title>
        <authorList>
            <consortium name="DOE Joint Genome Institute"/>
            <consortium name="Mycorrhizal Genomics Consortium"/>
            <person name="Kohler A."/>
            <person name="Kuo A."/>
            <person name="Nagy L.G."/>
            <person name="Floudas D."/>
            <person name="Copeland A."/>
            <person name="Barry K.W."/>
            <person name="Cichocki N."/>
            <person name="Veneault-Fourrey C."/>
            <person name="LaButti K."/>
            <person name="Lindquist E.A."/>
            <person name="Lipzen A."/>
            <person name="Lundell T."/>
            <person name="Morin E."/>
            <person name="Murat C."/>
            <person name="Riley R."/>
            <person name="Ohm R."/>
            <person name="Sun H."/>
            <person name="Tunlid A."/>
            <person name="Henrissat B."/>
            <person name="Grigoriev I.V."/>
            <person name="Hibbett D.S."/>
            <person name="Martin F."/>
        </authorList>
    </citation>
    <scope>NUCLEOTIDE SEQUENCE [LARGE SCALE GENOMIC DNA]</scope>
    <source>
        <strain evidence="1 2">FD-317 M1</strain>
    </source>
</reference>
<keyword evidence="2" id="KW-1185">Reference proteome</keyword>
<evidence type="ECO:0000313" key="1">
    <source>
        <dbReference type="EMBL" id="KIK56398.1"/>
    </source>
</evidence>
<gene>
    <name evidence="1" type="ORF">GYMLUDRAFT_819152</name>
</gene>
<sequence>MKAQNSNLQLPKNISSPLSKITARRLAEKESAVGLLYLPIPPFLGKIVIPLSLISDNRAIPSYSFVTKC</sequence>